<keyword evidence="1" id="KW-0433">Leucine-rich repeat</keyword>
<evidence type="ECO:0000256" key="2">
    <source>
        <dbReference type="ARBA" id="ARBA00022737"/>
    </source>
</evidence>
<dbReference type="InterPro" id="IPR058192">
    <property type="entry name" value="WHD_ROQ1-like"/>
</dbReference>
<feature type="domain" description="TIR" evidence="4">
    <location>
        <begin position="10"/>
        <end position="170"/>
    </location>
</feature>
<dbReference type="PROSITE" id="PS50104">
    <property type="entry name" value="TIR"/>
    <property type="match status" value="1"/>
</dbReference>
<dbReference type="Proteomes" id="UP000694864">
    <property type="component" value="Chromosome 12"/>
</dbReference>
<dbReference type="InterPro" id="IPR044974">
    <property type="entry name" value="Disease_R_plants"/>
</dbReference>
<name>A0ABM1QQX2_CAMSA</name>
<gene>
    <name evidence="6" type="primary">LOC104733676</name>
</gene>
<dbReference type="SUPFAM" id="SSF52540">
    <property type="entry name" value="P-loop containing nucleoside triphosphate hydrolases"/>
    <property type="match status" value="1"/>
</dbReference>
<dbReference type="GeneID" id="104733676"/>
<reference evidence="6" key="2">
    <citation type="submission" date="2025-08" db="UniProtKB">
        <authorList>
            <consortium name="RefSeq"/>
        </authorList>
    </citation>
    <scope>IDENTIFICATION</scope>
    <source>
        <tissue evidence="6">Leaf</tissue>
    </source>
</reference>
<evidence type="ECO:0000313" key="6">
    <source>
        <dbReference type="RefSeq" id="XP_019089160.1"/>
    </source>
</evidence>
<accession>A0ABM1QQX2</accession>
<dbReference type="Gene3D" id="3.40.50.10140">
    <property type="entry name" value="Toll/interleukin-1 receptor homology (TIR) domain"/>
    <property type="match status" value="1"/>
</dbReference>
<dbReference type="PRINTS" id="PR00364">
    <property type="entry name" value="DISEASERSIST"/>
</dbReference>
<dbReference type="InterPro" id="IPR035897">
    <property type="entry name" value="Toll_tir_struct_dom_sf"/>
</dbReference>
<dbReference type="InterPro" id="IPR036390">
    <property type="entry name" value="WH_DNA-bd_sf"/>
</dbReference>
<dbReference type="SMART" id="SM00255">
    <property type="entry name" value="TIR"/>
    <property type="match status" value="1"/>
</dbReference>
<dbReference type="Pfam" id="PF23282">
    <property type="entry name" value="WHD_ROQ1"/>
    <property type="match status" value="1"/>
</dbReference>
<dbReference type="InterPro" id="IPR027417">
    <property type="entry name" value="P-loop_NTPase"/>
</dbReference>
<dbReference type="Gene3D" id="1.10.8.430">
    <property type="entry name" value="Helical domain of apoptotic protease-activating factors"/>
    <property type="match status" value="1"/>
</dbReference>
<dbReference type="Pfam" id="PF01582">
    <property type="entry name" value="TIR"/>
    <property type="match status" value="1"/>
</dbReference>
<reference evidence="5" key="1">
    <citation type="journal article" date="2014" name="Nat. Commun.">
        <title>The emerging biofuel crop Camelina sativa retains a highly undifferentiated hexaploid genome structure.</title>
        <authorList>
            <person name="Kagale S."/>
            <person name="Koh C."/>
            <person name="Nixon J."/>
            <person name="Bollina V."/>
            <person name="Clarke W.E."/>
            <person name="Tuteja R."/>
            <person name="Spillane C."/>
            <person name="Robinson S.J."/>
            <person name="Links M.G."/>
            <person name="Clarke C."/>
            <person name="Higgins E.E."/>
            <person name="Huebert T."/>
            <person name="Sharpe A.G."/>
            <person name="Parkin I.A."/>
        </authorList>
    </citation>
    <scope>NUCLEOTIDE SEQUENCE [LARGE SCALE GENOMIC DNA]</scope>
    <source>
        <strain evidence="5">cv. DH55</strain>
    </source>
</reference>
<evidence type="ECO:0000256" key="1">
    <source>
        <dbReference type="ARBA" id="ARBA00022614"/>
    </source>
</evidence>
<dbReference type="InterPro" id="IPR000157">
    <property type="entry name" value="TIR_dom"/>
</dbReference>
<dbReference type="InterPro" id="IPR002182">
    <property type="entry name" value="NB-ARC"/>
</dbReference>
<dbReference type="InterPro" id="IPR042197">
    <property type="entry name" value="Apaf_helical"/>
</dbReference>
<evidence type="ECO:0000259" key="4">
    <source>
        <dbReference type="PROSITE" id="PS50104"/>
    </source>
</evidence>
<dbReference type="Gene3D" id="3.40.50.300">
    <property type="entry name" value="P-loop containing nucleotide triphosphate hydrolases"/>
    <property type="match status" value="2"/>
</dbReference>
<proteinExistence type="predicted"/>
<keyword evidence="3" id="KW-0611">Plant defense</keyword>
<dbReference type="Pfam" id="PF00931">
    <property type="entry name" value="NB-ARC"/>
    <property type="match status" value="1"/>
</dbReference>
<dbReference type="SUPFAM" id="SSF52200">
    <property type="entry name" value="Toll/Interleukin receptor TIR domain"/>
    <property type="match status" value="1"/>
</dbReference>
<keyword evidence="5" id="KW-1185">Reference proteome</keyword>
<keyword evidence="2" id="KW-0677">Repeat</keyword>
<protein>
    <submittedName>
        <fullName evidence="6">TMV resistance protein N-like</fullName>
    </submittedName>
</protein>
<dbReference type="PANTHER" id="PTHR11017:SF511">
    <property type="entry name" value="ADP-RIBOSYL CYCLASE_CYCLIC ADP-RIBOSE HYDROLASE"/>
    <property type="match status" value="1"/>
</dbReference>
<dbReference type="PANTHER" id="PTHR11017">
    <property type="entry name" value="LEUCINE-RICH REPEAT-CONTAINING PROTEIN"/>
    <property type="match status" value="1"/>
</dbReference>
<dbReference type="RefSeq" id="XP_019089160.1">
    <property type="nucleotide sequence ID" value="XM_019233615.1"/>
</dbReference>
<dbReference type="SUPFAM" id="SSF46785">
    <property type="entry name" value="Winged helix' DNA-binding domain"/>
    <property type="match status" value="1"/>
</dbReference>
<organism evidence="5 6">
    <name type="scientific">Camelina sativa</name>
    <name type="common">False flax</name>
    <name type="synonym">Myagrum sativum</name>
    <dbReference type="NCBI Taxonomy" id="90675"/>
    <lineage>
        <taxon>Eukaryota</taxon>
        <taxon>Viridiplantae</taxon>
        <taxon>Streptophyta</taxon>
        <taxon>Embryophyta</taxon>
        <taxon>Tracheophyta</taxon>
        <taxon>Spermatophyta</taxon>
        <taxon>Magnoliopsida</taxon>
        <taxon>eudicotyledons</taxon>
        <taxon>Gunneridae</taxon>
        <taxon>Pentapetalae</taxon>
        <taxon>rosids</taxon>
        <taxon>malvids</taxon>
        <taxon>Brassicales</taxon>
        <taxon>Brassicaceae</taxon>
        <taxon>Camelineae</taxon>
        <taxon>Camelina</taxon>
    </lineage>
</organism>
<evidence type="ECO:0000313" key="5">
    <source>
        <dbReference type="Proteomes" id="UP000694864"/>
    </source>
</evidence>
<evidence type="ECO:0000256" key="3">
    <source>
        <dbReference type="ARBA" id="ARBA00022821"/>
    </source>
</evidence>
<sequence>MASSSSHRLWNYDVFLSFRGEDTRKSFVSHLHKALVSRGIVTFKDDRKLEIGESISEELCKAIQSSRFAAVAISENYVTSRWCLEELRLIMELQGKKEIEVVPIFYGVNPSDVRNQRGSFALEWYQGLEMADKVLGWREALTRIANRKGKVPHNDFSDIVGMKTHEEGLSPLLNMDANDEVRMIGIWGMGGIGKTTIVKRISSKHGLLYLQEQLLSNILGEEHVKLWSVEQGVHCIKSRLGHLKVFIILDDVNDVNQLHALAKEARWFGLGSRIIVTTRDKSLLNNSCGVRFVYDVKFMDNDTALKLFEQVAFEGGHPPSHVYKDLSICATGLAQGLPLALEAFGFYLHGKSIVEWKDGLKSFEEAPYENITSILNISYNSLDEVGKAAFLHVACLFNGDPVLRVSTLLNRGEFEIRHLAKKSLIDISTDGCIAMHGLVEQTGRHIVRPESGSRPAKQRILWHPDDIYALLANYAGTSKIEGITLDVSALPHSFLLMYEIDNINDINKVG</sequence>